<dbReference type="InterPro" id="IPR036366">
    <property type="entry name" value="PGBDSf"/>
</dbReference>
<protein>
    <submittedName>
        <fullName evidence="2">Peptidoglycan binding domain-containing protein</fullName>
    </submittedName>
</protein>
<dbReference type="eggNOG" id="COG3271">
    <property type="taxonomic scope" value="Bacteria"/>
</dbReference>
<dbReference type="Proteomes" id="UP000010478">
    <property type="component" value="Chromosome"/>
</dbReference>
<dbReference type="SUPFAM" id="SSF54001">
    <property type="entry name" value="Cysteine proteinases"/>
    <property type="match status" value="1"/>
</dbReference>
<dbReference type="Gene3D" id="1.10.101.10">
    <property type="entry name" value="PGBD-like superfamily/PGBD"/>
    <property type="match status" value="1"/>
</dbReference>
<accession>K9VBH9</accession>
<proteinExistence type="predicted"/>
<dbReference type="SUPFAM" id="SSF47090">
    <property type="entry name" value="PGBD-like"/>
    <property type="match status" value="1"/>
</dbReference>
<dbReference type="PATRIC" id="fig|179408.3.peg.777"/>
<dbReference type="Gene3D" id="3.90.70.10">
    <property type="entry name" value="Cysteine proteinases"/>
    <property type="match status" value="1"/>
</dbReference>
<dbReference type="KEGG" id="oni:Osc7112_0623"/>
<dbReference type="AlphaFoldDB" id="K9VBH9"/>
<dbReference type="HOGENOM" id="CLU_031449_0_0_3"/>
<name>K9VBH9_9CYAN</name>
<evidence type="ECO:0000313" key="3">
    <source>
        <dbReference type="Proteomes" id="UP000010478"/>
    </source>
</evidence>
<organism evidence="2 3">
    <name type="scientific">Phormidium nigroviride PCC 7112</name>
    <dbReference type="NCBI Taxonomy" id="179408"/>
    <lineage>
        <taxon>Bacteria</taxon>
        <taxon>Bacillati</taxon>
        <taxon>Cyanobacteriota</taxon>
        <taxon>Cyanophyceae</taxon>
        <taxon>Oscillatoriophycideae</taxon>
        <taxon>Oscillatoriales</taxon>
        <taxon>Oscillatoriaceae</taxon>
        <taxon>Phormidium</taxon>
    </lineage>
</organism>
<dbReference type="InterPro" id="IPR036365">
    <property type="entry name" value="PGBD-like_sf"/>
</dbReference>
<gene>
    <name evidence="2" type="ORF">Osc7112_0623</name>
</gene>
<reference evidence="2 3" key="1">
    <citation type="submission" date="2012-05" db="EMBL/GenBank/DDBJ databases">
        <title>Finished chromosome of genome of Oscillatoria sp. PCC 7112.</title>
        <authorList>
            <consortium name="US DOE Joint Genome Institute"/>
            <person name="Gugger M."/>
            <person name="Coursin T."/>
            <person name="Rippka R."/>
            <person name="Tandeau De Marsac N."/>
            <person name="Huntemann M."/>
            <person name="Wei C.-L."/>
            <person name="Han J."/>
            <person name="Detter J.C."/>
            <person name="Han C."/>
            <person name="Tapia R."/>
            <person name="Davenport K."/>
            <person name="Daligault H."/>
            <person name="Erkkila T."/>
            <person name="Gu W."/>
            <person name="Munk A.C.C."/>
            <person name="Teshima H."/>
            <person name="Xu Y."/>
            <person name="Chain P."/>
            <person name="Chen A."/>
            <person name="Krypides N."/>
            <person name="Mavromatis K."/>
            <person name="Markowitz V."/>
            <person name="Szeto E."/>
            <person name="Ivanova N."/>
            <person name="Mikhailova N."/>
            <person name="Ovchinnikova G."/>
            <person name="Pagani I."/>
            <person name="Pati A."/>
            <person name="Goodwin L."/>
            <person name="Peters L."/>
            <person name="Pitluck S."/>
            <person name="Woyke T."/>
            <person name="Kerfeld C."/>
        </authorList>
    </citation>
    <scope>NUCLEOTIDE SEQUENCE [LARGE SCALE GENOMIC DNA]</scope>
    <source>
        <strain evidence="2 3">PCC 7112</strain>
    </source>
</reference>
<dbReference type="Pfam" id="PF13529">
    <property type="entry name" value="Peptidase_C39_2"/>
    <property type="match status" value="1"/>
</dbReference>
<dbReference type="InterPro" id="IPR038765">
    <property type="entry name" value="Papain-like_cys_pep_sf"/>
</dbReference>
<evidence type="ECO:0000313" key="2">
    <source>
        <dbReference type="EMBL" id="AFZ05216.1"/>
    </source>
</evidence>
<dbReference type="RefSeq" id="WP_015174547.1">
    <property type="nucleotide sequence ID" value="NC_019729.1"/>
</dbReference>
<dbReference type="InterPro" id="IPR039564">
    <property type="entry name" value="Peptidase_C39-like"/>
</dbReference>
<evidence type="ECO:0000259" key="1">
    <source>
        <dbReference type="Pfam" id="PF13529"/>
    </source>
</evidence>
<dbReference type="OrthoDB" id="5735764at2"/>
<dbReference type="STRING" id="179408.Osc7112_0623"/>
<sequence>MHLQDFVETNIKYDVSKIVADRELNLEIQELLIAQGLLSPTVEDIFGPVSIAVLKRFQKLNRCYEPGFLGKRTATELLEVDKVATRGAEGVPSIQVQIIQDTLLKNKPLQSDALLPAEKQNLKAGVTLRVASFEVERGHLKITLADTPVENTWTGYIFGEHAEVFEGTTIIYPKRDEIKLPVPYKSQRDNEINPDGSCNVTSIAMCLEYLKIPRRHSEGYFEDELYNYALDRGLSRHSGYDLAQIVRDYGAKDNYTETATIEEVKDWLANGNPTVVHGYFTGNTGGLNDGHIIVLVGYDSTGFIVHDPYGEWFIDGYDRNEPDGNDEKGKFLHYSYGMIKDTCIPDGNFWVHFISRS</sequence>
<feature type="domain" description="Peptidase C39-like" evidence="1">
    <location>
        <begin position="180"/>
        <end position="309"/>
    </location>
</feature>
<dbReference type="eggNOG" id="COG3409">
    <property type="taxonomic scope" value="Bacteria"/>
</dbReference>
<dbReference type="EMBL" id="CP003614">
    <property type="protein sequence ID" value="AFZ05216.1"/>
    <property type="molecule type" value="Genomic_DNA"/>
</dbReference>
<keyword evidence="3" id="KW-1185">Reference proteome</keyword>